<dbReference type="HOGENOM" id="CLU_737491_0_0_11"/>
<evidence type="ECO:0000313" key="3">
    <source>
        <dbReference type="Proteomes" id="UP000000322"/>
    </source>
</evidence>
<dbReference type="Proteomes" id="UP000000322">
    <property type="component" value="Chromosome"/>
</dbReference>
<keyword evidence="3" id="KW-1185">Reference proteome</keyword>
<proteinExistence type="predicted"/>
<dbReference type="EMBL" id="CP001819">
    <property type="protein sequence ID" value="ACZ20387.1"/>
    <property type="molecule type" value="Genomic_DNA"/>
</dbReference>
<accession>D1BKB0</accession>
<evidence type="ECO:0000313" key="2">
    <source>
        <dbReference type="EMBL" id="ACZ20387.1"/>
    </source>
</evidence>
<reference evidence="2 3" key="1">
    <citation type="journal article" date="2009" name="Stand. Genomic Sci.">
        <title>Complete genome sequence of Sanguibacter keddieii type strain (ST-74).</title>
        <authorList>
            <person name="Ivanova N."/>
            <person name="Sikorski J."/>
            <person name="Sims D."/>
            <person name="Brettin T."/>
            <person name="Detter J.C."/>
            <person name="Han C."/>
            <person name="Lapidus A."/>
            <person name="Copeland A."/>
            <person name="Glavina Del Rio T."/>
            <person name="Nolan M."/>
            <person name="Chen F."/>
            <person name="Lucas S."/>
            <person name="Tice H."/>
            <person name="Cheng J.F."/>
            <person name="Bruce D."/>
            <person name="Goodwin L."/>
            <person name="Pitluck S."/>
            <person name="Pati A."/>
            <person name="Mavromatis K."/>
            <person name="Chen A."/>
            <person name="Palaniappan K."/>
            <person name="D'haeseleer P."/>
            <person name="Chain P."/>
            <person name="Bristow J."/>
            <person name="Eisen J.A."/>
            <person name="Markowitz V."/>
            <person name="Hugenholtz P."/>
            <person name="Goker M."/>
            <person name="Pukall R."/>
            <person name="Klenk H.P."/>
            <person name="Kyrpides N.C."/>
        </authorList>
    </citation>
    <scope>NUCLEOTIDE SEQUENCE [LARGE SCALE GENOMIC DNA]</scope>
    <source>
        <strain evidence="3">ATCC 51767 / DSM 10542 / NCFB 3025 / ST-74</strain>
    </source>
</reference>
<dbReference type="AlphaFoldDB" id="D1BKB0"/>
<protein>
    <submittedName>
        <fullName evidence="2">Uncharacterized protein</fullName>
    </submittedName>
</protein>
<evidence type="ECO:0000256" key="1">
    <source>
        <dbReference type="SAM" id="MobiDB-lite"/>
    </source>
</evidence>
<gene>
    <name evidence="2" type="ordered locus">Sked_04210</name>
</gene>
<dbReference type="RefSeq" id="WP_012865456.1">
    <property type="nucleotide sequence ID" value="NC_013521.1"/>
</dbReference>
<organism evidence="2 3">
    <name type="scientific">Sanguibacter keddieii (strain ATCC 51767 / DSM 10542 / NCFB 3025 / ST-74)</name>
    <dbReference type="NCBI Taxonomy" id="446469"/>
    <lineage>
        <taxon>Bacteria</taxon>
        <taxon>Bacillati</taxon>
        <taxon>Actinomycetota</taxon>
        <taxon>Actinomycetes</taxon>
        <taxon>Micrococcales</taxon>
        <taxon>Sanguibacteraceae</taxon>
        <taxon>Sanguibacter</taxon>
    </lineage>
</organism>
<dbReference type="STRING" id="446469.Sked_04210"/>
<feature type="region of interest" description="Disordered" evidence="1">
    <location>
        <begin position="214"/>
        <end position="260"/>
    </location>
</feature>
<sequence length="397" mass="40875">MNDDLTSHDIEELRALMREHHLLPDVPPALLAPSTVTGAHRTETDDPATAASEAMLARILATPRPAARPEHAAVAAAGGAVARASHDRGGRAGGLRRRTALLAVAAATAVVAVVVPQITSPSEAVAGGAPPLTYSLGAPADAWGTSLPSAHDALEDLAEVAGDAPDLPRTGDVQRIDLFSWAGEYDASTGESAVYPTGEQRWLAADGSVRVDQRRADPVTYDGQIDTTSGPSAAGAESSDSLPPGTFDPTAASDLPTDPDELGAALLAQMPEGLATTPGQDDVILAQSVVQQFQFTVVPQDVASGMWSALADHPSVRLVGDTTDRLGRPGVAVAVPDTLNEESGVETVLVLIISPTDGQLMGTEQVTLTSPLLDVDEPTVTEFTAVTGRAWVPALGD</sequence>
<name>D1BKB0_SANKS</name>
<dbReference type="KEGG" id="ske:Sked_04210"/>
<dbReference type="OrthoDB" id="4826417at2"/>
<dbReference type="eggNOG" id="ENOG5030MP7">
    <property type="taxonomic scope" value="Bacteria"/>
</dbReference>